<evidence type="ECO:0000259" key="1">
    <source>
        <dbReference type="Pfam" id="PF03551"/>
    </source>
</evidence>
<reference evidence="2 3" key="1">
    <citation type="submission" date="2013-08" db="EMBL/GenBank/DDBJ databases">
        <title>Genome sequencing of Cellulomonas carbonis T26.</title>
        <authorList>
            <person name="Chen F."/>
            <person name="Li Y."/>
            <person name="Wang G."/>
        </authorList>
    </citation>
    <scope>NUCLEOTIDE SEQUENCE [LARGE SCALE GENOMIC DNA]</scope>
    <source>
        <strain evidence="2 3">T26</strain>
    </source>
</reference>
<dbReference type="PANTHER" id="PTHR33169">
    <property type="entry name" value="PADR-FAMILY TRANSCRIPTIONAL REGULATOR"/>
    <property type="match status" value="1"/>
</dbReference>
<dbReference type="PANTHER" id="PTHR33169:SF14">
    <property type="entry name" value="TRANSCRIPTIONAL REGULATOR RV3488"/>
    <property type="match status" value="1"/>
</dbReference>
<dbReference type="InterPro" id="IPR005149">
    <property type="entry name" value="Tscrpt_reg_PadR_N"/>
</dbReference>
<proteinExistence type="predicted"/>
<protein>
    <submittedName>
        <fullName evidence="2">PadR family transcriptional regulator</fullName>
    </submittedName>
</protein>
<sequence length="132" mass="14042">MPTDDPSTHEWPGDWLRGVLAVCVLRVLADGPTYGYALGVRLAEAGLGTVKGGTLYPALTRLEQAGLLDVEWRAGEAGPGRKYYSLTDAGRAELRRSATRWARFAGLTTRLVADASTGTDDDAPALTGRPPT</sequence>
<dbReference type="InterPro" id="IPR052509">
    <property type="entry name" value="Metal_resp_DNA-bind_regulator"/>
</dbReference>
<keyword evidence="3" id="KW-1185">Reference proteome</keyword>
<feature type="domain" description="Transcription regulator PadR N-terminal" evidence="1">
    <location>
        <begin position="24"/>
        <end position="95"/>
    </location>
</feature>
<dbReference type="Gene3D" id="1.10.10.10">
    <property type="entry name" value="Winged helix-like DNA-binding domain superfamily/Winged helix DNA-binding domain"/>
    <property type="match status" value="1"/>
</dbReference>
<evidence type="ECO:0000313" key="2">
    <source>
        <dbReference type="EMBL" id="KGM12334.1"/>
    </source>
</evidence>
<dbReference type="EMBL" id="AXCY01000005">
    <property type="protein sequence ID" value="KGM12334.1"/>
    <property type="molecule type" value="Genomic_DNA"/>
</dbReference>
<dbReference type="SUPFAM" id="SSF46785">
    <property type="entry name" value="Winged helix' DNA-binding domain"/>
    <property type="match status" value="1"/>
</dbReference>
<dbReference type="Pfam" id="PF03551">
    <property type="entry name" value="PadR"/>
    <property type="match status" value="1"/>
</dbReference>
<gene>
    <name evidence="2" type="ORF">N868_14730</name>
</gene>
<dbReference type="InterPro" id="IPR036390">
    <property type="entry name" value="WH_DNA-bd_sf"/>
</dbReference>
<organism evidence="2 3">
    <name type="scientific">Cellulomonas carbonis T26</name>
    <dbReference type="NCBI Taxonomy" id="947969"/>
    <lineage>
        <taxon>Bacteria</taxon>
        <taxon>Bacillati</taxon>
        <taxon>Actinomycetota</taxon>
        <taxon>Actinomycetes</taxon>
        <taxon>Micrococcales</taxon>
        <taxon>Cellulomonadaceae</taxon>
        <taxon>Cellulomonas</taxon>
    </lineage>
</organism>
<dbReference type="Proteomes" id="UP000029839">
    <property type="component" value="Unassembled WGS sequence"/>
</dbReference>
<dbReference type="OrthoDB" id="122286at2"/>
<comment type="caution">
    <text evidence="2">The sequence shown here is derived from an EMBL/GenBank/DDBJ whole genome shotgun (WGS) entry which is preliminary data.</text>
</comment>
<name>A0A0A0BYV8_9CELL</name>
<dbReference type="AlphaFoldDB" id="A0A0A0BYV8"/>
<dbReference type="RefSeq" id="WP_052425830.1">
    <property type="nucleotide sequence ID" value="NZ_AXCY01000005.1"/>
</dbReference>
<reference evidence="2 3" key="2">
    <citation type="journal article" date="2015" name="Stand. Genomic Sci.">
        <title>Draft genome sequence of Cellulomonas carbonis T26(T) and comparative analysis of six Cellulomonas genomes.</title>
        <authorList>
            <person name="Zhuang W."/>
            <person name="Zhang S."/>
            <person name="Xia X."/>
            <person name="Wang G."/>
        </authorList>
    </citation>
    <scope>NUCLEOTIDE SEQUENCE [LARGE SCALE GENOMIC DNA]</scope>
    <source>
        <strain evidence="2 3">T26</strain>
    </source>
</reference>
<evidence type="ECO:0000313" key="3">
    <source>
        <dbReference type="Proteomes" id="UP000029839"/>
    </source>
</evidence>
<dbReference type="InterPro" id="IPR036388">
    <property type="entry name" value="WH-like_DNA-bd_sf"/>
</dbReference>
<accession>A0A0A0BYV8</accession>